<dbReference type="Gene3D" id="3.40.50.2300">
    <property type="match status" value="1"/>
</dbReference>
<gene>
    <name evidence="4" type="ORF">HJB60_28400</name>
    <name evidence="3" type="ORF">HJB63_29595</name>
</gene>
<organism evidence="3 5">
    <name type="scientific">Rhizobium lentis</name>
    <dbReference type="NCBI Taxonomy" id="1138194"/>
    <lineage>
        <taxon>Bacteria</taxon>
        <taxon>Pseudomonadati</taxon>
        <taxon>Pseudomonadota</taxon>
        <taxon>Alphaproteobacteria</taxon>
        <taxon>Hyphomicrobiales</taxon>
        <taxon>Rhizobiaceae</taxon>
        <taxon>Rhizobium/Agrobacterium group</taxon>
        <taxon>Rhizobium</taxon>
    </lineage>
</organism>
<dbReference type="EMBL" id="JABDYC010000015">
    <property type="protein sequence ID" value="MBX5026672.1"/>
    <property type="molecule type" value="Genomic_DNA"/>
</dbReference>
<dbReference type="AlphaFoldDB" id="A0A9Q3MGX7"/>
<accession>A0A9Q3MGX7</accession>
<dbReference type="SMART" id="SM00448">
    <property type="entry name" value="REC"/>
    <property type="match status" value="1"/>
</dbReference>
<sequence>MQVNQESHISLFAGKRVLVVEDEYFLADEVRRKLSQLQALVVGPASSVEAALALIEQEEIDAAILDVHLGDEFVFPVAEKLDELDIPFVFATSYDPAFIPKEFSGFTLCEKPTELEKIAKALFASGPSSGMH</sequence>
<evidence type="ECO:0000313" key="6">
    <source>
        <dbReference type="Proteomes" id="UP000770629"/>
    </source>
</evidence>
<dbReference type="PROSITE" id="PS50110">
    <property type="entry name" value="RESPONSE_REGULATORY"/>
    <property type="match status" value="1"/>
</dbReference>
<protein>
    <submittedName>
        <fullName evidence="3">Response regulator</fullName>
    </submittedName>
</protein>
<proteinExistence type="predicted"/>
<feature type="modified residue" description="4-aspartylphosphate" evidence="1">
    <location>
        <position position="66"/>
    </location>
</feature>
<dbReference type="EMBL" id="JABDYF010000014">
    <property type="protein sequence ID" value="MBX5093063.1"/>
    <property type="molecule type" value="Genomic_DNA"/>
</dbReference>
<reference evidence="3 6" key="1">
    <citation type="submission" date="2020-04" db="EMBL/GenBank/DDBJ databases">
        <title>Global-level population genomics: horizontal gene transfer, symbiosis and evolution in Rhizobia.</title>
        <authorList>
            <person name="Gai Y."/>
        </authorList>
    </citation>
    <scope>NUCLEOTIDE SEQUENCE</scope>
    <source>
        <strain evidence="4 6">BLR33</strain>
        <strain evidence="3">BLR57</strain>
    </source>
</reference>
<keyword evidence="6" id="KW-1185">Reference proteome</keyword>
<evidence type="ECO:0000313" key="4">
    <source>
        <dbReference type="EMBL" id="MBX5093063.1"/>
    </source>
</evidence>
<name>A0A9Q3MGX7_9HYPH</name>
<dbReference type="Proteomes" id="UP000749740">
    <property type="component" value="Unassembled WGS sequence"/>
</dbReference>
<feature type="domain" description="Response regulatory" evidence="2">
    <location>
        <begin position="16"/>
        <end position="126"/>
    </location>
</feature>
<dbReference type="GO" id="GO:0000160">
    <property type="term" value="P:phosphorelay signal transduction system"/>
    <property type="evidence" value="ECO:0007669"/>
    <property type="project" value="InterPro"/>
</dbReference>
<dbReference type="InterPro" id="IPR001789">
    <property type="entry name" value="Sig_transdc_resp-reg_receiver"/>
</dbReference>
<evidence type="ECO:0000313" key="5">
    <source>
        <dbReference type="Proteomes" id="UP000749740"/>
    </source>
</evidence>
<dbReference type="SUPFAM" id="SSF52172">
    <property type="entry name" value="CheY-like"/>
    <property type="match status" value="1"/>
</dbReference>
<dbReference type="InterPro" id="IPR011006">
    <property type="entry name" value="CheY-like_superfamily"/>
</dbReference>
<evidence type="ECO:0000256" key="1">
    <source>
        <dbReference type="PROSITE-ProRule" id="PRU00169"/>
    </source>
</evidence>
<dbReference type="Proteomes" id="UP000770629">
    <property type="component" value="Unassembled WGS sequence"/>
</dbReference>
<evidence type="ECO:0000259" key="2">
    <source>
        <dbReference type="PROSITE" id="PS50110"/>
    </source>
</evidence>
<dbReference type="Pfam" id="PF00072">
    <property type="entry name" value="Response_reg"/>
    <property type="match status" value="1"/>
</dbReference>
<keyword evidence="1" id="KW-0597">Phosphoprotein</keyword>
<evidence type="ECO:0000313" key="3">
    <source>
        <dbReference type="EMBL" id="MBX5026672.1"/>
    </source>
</evidence>
<comment type="caution">
    <text evidence="3">The sequence shown here is derived from an EMBL/GenBank/DDBJ whole genome shotgun (WGS) entry which is preliminary data.</text>
</comment>